<dbReference type="InterPro" id="IPR054612">
    <property type="entry name" value="Phage_capsid-like_C"/>
</dbReference>
<gene>
    <name evidence="3" type="ORF">D1114_01770</name>
</gene>
<protein>
    <submittedName>
        <fullName evidence="3">Phage major capsid protein</fullName>
    </submittedName>
</protein>
<comment type="subcellular location">
    <subcellularLocation>
        <location evidence="1">Virion</location>
    </subcellularLocation>
</comment>
<organism evidence="3 4">
    <name type="scientific">Cereibacter sphaeroides</name>
    <name type="common">Rhodobacter sphaeroides</name>
    <dbReference type="NCBI Taxonomy" id="1063"/>
    <lineage>
        <taxon>Bacteria</taxon>
        <taxon>Pseudomonadati</taxon>
        <taxon>Pseudomonadota</taxon>
        <taxon>Alphaproteobacteria</taxon>
        <taxon>Rhodobacterales</taxon>
        <taxon>Paracoccaceae</taxon>
        <taxon>Cereibacter</taxon>
    </lineage>
</organism>
<sequence>MQHFRTTDSARALLAAGQHLSRKDGGDALDLITRKFGEHTDEVIRRIGAFEEKQQDLAARMVEVEQKGARRRGPDTPATWGQQFVHAPGLKSFAEDRSRPGRFRVDVKAVTNAPDSGGSLGMAHRDTPALMPRQRLTVRDLLPTVSISGNLVEYARQVSRPTAAATVAEGALKPESGLAFALATTPTQVIAHWIPAARQILNDAPQLADIIDTELRYGLQMAEEAQLLNGNGVSPNLSGLIPNATAFANPLNAADATFIDTLASAILQAALADFPADGIALHPADWMRMRTLKDADGRYILGPPGQEVEPRLFGLPVATTKAIGLGSFLVGAFRAAATLYDRWEPMVTVATEHDDFFTRNMVAILAEERIALAVKQGAALVSGNFQAATL</sequence>
<dbReference type="RefSeq" id="WP_118999130.1">
    <property type="nucleotide sequence ID" value="NZ_QWGP01000001.1"/>
</dbReference>
<dbReference type="Proteomes" id="UP000266305">
    <property type="component" value="Unassembled WGS sequence"/>
</dbReference>
<dbReference type="InterPro" id="IPR024455">
    <property type="entry name" value="Phage_capsid"/>
</dbReference>
<dbReference type="EMBL" id="QWGP01000001">
    <property type="protein sequence ID" value="RHZ98839.1"/>
    <property type="molecule type" value="Genomic_DNA"/>
</dbReference>
<dbReference type="SUPFAM" id="SSF56563">
    <property type="entry name" value="Major capsid protein gp5"/>
    <property type="match status" value="1"/>
</dbReference>
<evidence type="ECO:0000313" key="4">
    <source>
        <dbReference type="Proteomes" id="UP000266305"/>
    </source>
</evidence>
<evidence type="ECO:0000256" key="1">
    <source>
        <dbReference type="ARBA" id="ARBA00004328"/>
    </source>
</evidence>
<dbReference type="Pfam" id="PF05065">
    <property type="entry name" value="Phage_capsid"/>
    <property type="match status" value="1"/>
</dbReference>
<proteinExistence type="predicted"/>
<accession>A0AAX1URZ7</accession>
<dbReference type="NCBIfam" id="TIGR01554">
    <property type="entry name" value="major_cap_HK97"/>
    <property type="match status" value="1"/>
</dbReference>
<reference evidence="3 4" key="1">
    <citation type="submission" date="2018-08" db="EMBL/GenBank/DDBJ databases">
        <title>Draft genome sequence of Rhodobacter sphaeroides FY.</title>
        <authorList>
            <person name="Rayyan A."/>
            <person name="Meyer T.E."/>
            <person name="Kyndt J.A."/>
        </authorList>
    </citation>
    <scope>NUCLEOTIDE SEQUENCE [LARGE SCALE GENOMIC DNA]</scope>
    <source>
        <strain evidence="3 4">FY</strain>
    </source>
</reference>
<dbReference type="AlphaFoldDB" id="A0AAX1URZ7"/>
<comment type="caution">
    <text evidence="3">The sequence shown here is derived from an EMBL/GenBank/DDBJ whole genome shotgun (WGS) entry which is preliminary data.</text>
</comment>
<feature type="domain" description="Phage capsid-like C-terminal" evidence="2">
    <location>
        <begin position="131"/>
        <end position="384"/>
    </location>
</feature>
<name>A0AAX1URZ7_CERSP</name>
<dbReference type="Gene3D" id="3.30.2320.10">
    <property type="entry name" value="hypothetical protein PF0899 domain"/>
    <property type="match status" value="1"/>
</dbReference>
<dbReference type="Gene3D" id="3.30.2400.10">
    <property type="entry name" value="Major capsid protein gp5"/>
    <property type="match status" value="1"/>
</dbReference>
<evidence type="ECO:0000259" key="2">
    <source>
        <dbReference type="Pfam" id="PF05065"/>
    </source>
</evidence>
<evidence type="ECO:0000313" key="3">
    <source>
        <dbReference type="EMBL" id="RHZ98839.1"/>
    </source>
</evidence>